<protein>
    <submittedName>
        <fullName evidence="1">Uncharacterized protein</fullName>
    </submittedName>
</protein>
<dbReference type="Proteomes" id="UP001595735">
    <property type="component" value="Unassembled WGS sequence"/>
</dbReference>
<proteinExistence type="predicted"/>
<keyword evidence="2" id="KW-1185">Reference proteome</keyword>
<evidence type="ECO:0000313" key="2">
    <source>
        <dbReference type="Proteomes" id="UP001595735"/>
    </source>
</evidence>
<gene>
    <name evidence="1" type="ORF">ACFONJ_11225</name>
</gene>
<reference evidence="2" key="1">
    <citation type="journal article" date="2019" name="Int. J. Syst. Evol. Microbiol.">
        <title>The Global Catalogue of Microorganisms (GCM) 10K type strain sequencing project: providing services to taxonomists for standard genome sequencing and annotation.</title>
        <authorList>
            <consortium name="The Broad Institute Genomics Platform"/>
            <consortium name="The Broad Institute Genome Sequencing Center for Infectious Disease"/>
            <person name="Wu L."/>
            <person name="Ma J."/>
        </authorList>
    </citation>
    <scope>NUCLEOTIDE SEQUENCE [LARGE SCALE GENOMIC DNA]</scope>
    <source>
        <strain evidence="2">CECT 7798</strain>
    </source>
</reference>
<organism evidence="1 2">
    <name type="scientific">Chryseobacterium tructae</name>
    <dbReference type="NCBI Taxonomy" id="1037380"/>
    <lineage>
        <taxon>Bacteria</taxon>
        <taxon>Pseudomonadati</taxon>
        <taxon>Bacteroidota</taxon>
        <taxon>Flavobacteriia</taxon>
        <taxon>Flavobacteriales</taxon>
        <taxon>Weeksellaceae</taxon>
        <taxon>Chryseobacterium group</taxon>
        <taxon>Chryseobacterium</taxon>
    </lineage>
</organism>
<dbReference type="EMBL" id="JBHRYO010000002">
    <property type="protein sequence ID" value="MFC3756539.1"/>
    <property type="molecule type" value="Genomic_DNA"/>
</dbReference>
<dbReference type="RefSeq" id="WP_290297084.1">
    <property type="nucleotide sequence ID" value="NZ_JAUFQR010000001.1"/>
</dbReference>
<evidence type="ECO:0000313" key="1">
    <source>
        <dbReference type="EMBL" id="MFC3756539.1"/>
    </source>
</evidence>
<accession>A0ABV7XWF0</accession>
<name>A0ABV7XWF0_9FLAO</name>
<comment type="caution">
    <text evidence="1">The sequence shown here is derived from an EMBL/GenBank/DDBJ whole genome shotgun (WGS) entry which is preliminary data.</text>
</comment>
<sequence length="347" mass="40619">MEISVTHGKGIIKLLFDGFASCLVIRRPIAVNWPDCRGSVGEYYAVSELSKEEQINMADQLNHALIEGTEEEIMHGIQDFLQLFENGSYQVFPGTMHFKDSDFHIHRPSPTSKEPLLFDRLFSGGFFPFKDFNYILTLEINSMDEERVIYYIDRIRKGDQPKALVFSSLYHADPEMSTSFIIDGHHKIEAYNRLKMDIPAIFIYKQNSSYESAQEVIHASRPILSDKEFEHLFQNDDENIPEIVYIDDEILTAELDRILKSTDRIDTGIINILIRHHQSGSPQDKIWLNKRLEVLRTNCNVGLFSYKKNIMTFSRNYAEQYKDYAWFSKIIKHRYELNNWIRETILI</sequence>